<proteinExistence type="inferred from homology"/>
<name>A0A812BXR5_ACAPH</name>
<protein>
    <recommendedName>
        <fullName evidence="3">Arrestin C-terminal-like domain-containing protein</fullName>
    </recommendedName>
</protein>
<dbReference type="InterPro" id="IPR050357">
    <property type="entry name" value="Arrestin_domain-protein"/>
</dbReference>
<dbReference type="Pfam" id="PF00339">
    <property type="entry name" value="Arrestin_N"/>
    <property type="match status" value="1"/>
</dbReference>
<dbReference type="GO" id="GO:0015031">
    <property type="term" value="P:protein transport"/>
    <property type="evidence" value="ECO:0007669"/>
    <property type="project" value="TreeGrafter"/>
</dbReference>
<reference evidence="4" key="1">
    <citation type="submission" date="2021-01" db="EMBL/GenBank/DDBJ databases">
        <authorList>
            <person name="Li R."/>
            <person name="Bekaert M."/>
        </authorList>
    </citation>
    <scope>NUCLEOTIDE SEQUENCE</scope>
    <source>
        <strain evidence="4">Farmed</strain>
    </source>
</reference>
<evidence type="ECO:0000256" key="2">
    <source>
        <dbReference type="SAM" id="MobiDB-lite"/>
    </source>
</evidence>
<organism evidence="4 5">
    <name type="scientific">Acanthosepion pharaonis</name>
    <name type="common">Pharaoh cuttlefish</name>
    <name type="synonym">Sepia pharaonis</name>
    <dbReference type="NCBI Taxonomy" id="158019"/>
    <lineage>
        <taxon>Eukaryota</taxon>
        <taxon>Metazoa</taxon>
        <taxon>Spiralia</taxon>
        <taxon>Lophotrochozoa</taxon>
        <taxon>Mollusca</taxon>
        <taxon>Cephalopoda</taxon>
        <taxon>Coleoidea</taxon>
        <taxon>Decapodiformes</taxon>
        <taxon>Sepiida</taxon>
        <taxon>Sepiina</taxon>
        <taxon>Sepiidae</taxon>
        <taxon>Acanthosepion</taxon>
    </lineage>
</organism>
<dbReference type="InterPro" id="IPR011021">
    <property type="entry name" value="Arrestin-like_N"/>
</dbReference>
<dbReference type="PANTHER" id="PTHR11188">
    <property type="entry name" value="ARRESTIN DOMAIN CONTAINING PROTEIN"/>
    <property type="match status" value="1"/>
</dbReference>
<evidence type="ECO:0000313" key="5">
    <source>
        <dbReference type="Proteomes" id="UP000597762"/>
    </source>
</evidence>
<dbReference type="SMART" id="SM01017">
    <property type="entry name" value="Arrestin_C"/>
    <property type="match status" value="2"/>
</dbReference>
<dbReference type="Pfam" id="PF02752">
    <property type="entry name" value="Arrestin_C"/>
    <property type="match status" value="1"/>
</dbReference>
<dbReference type="InterPro" id="IPR014756">
    <property type="entry name" value="Ig_E-set"/>
</dbReference>
<dbReference type="PANTHER" id="PTHR11188:SF144">
    <property type="entry name" value="ARRESTIN C-TERMINAL-LIKE DOMAIN-CONTAINING PROTEIN"/>
    <property type="match status" value="1"/>
</dbReference>
<dbReference type="SUPFAM" id="SSF81296">
    <property type="entry name" value="E set domains"/>
    <property type="match status" value="2"/>
</dbReference>
<sequence length="554" mass="62527">MDYIHKFDIELDRDIYYAGEKLTGHVVVVNTENLKVQGIRLTLRGKVHVEWKIMRTGERRTVKQDHYYIDDKTVVWGKDKNEEGSVPILPRGNHRYPFQFQLPESALPCSFESKMATIRYYLRVIIDMPYASSPQGIKYFTIIGPHIDCMDERYLTPQEATDKRNTCCLCCGTGPLVLKATLDRSAYCCGENIRLKAEIQNNSDENVWIVCRLMQYVVFFINKGVLGLNKDTSHKVFEVEGPPVLPYTNARIDELVQQLQVPVMPPTLINVCQNVEIYYTLKVFLRMEKTGDVLHIDFPITVGTIPFRIPNSPSPEVKYENAVTHVEGGIYISSEFQFGGVYMGDEDETPEEIILYRPVYVCIPHVKITYSHSGFLQDDKAKEKKKSLDNEKPASVIEEKDIPSFLEKSVMQATTDKKATLIDKVARVNIESESCEEKSKKESGGKSERMAAVAMVAATLETVKQIKVDMSGNEKKIAAGKQQAEKGKSDAVGGFSNDIQLISIETEGKSKGQSYEEKEKSDVKATKEEDEKEVTDSDVTLVIDTNKCTEATTT</sequence>
<dbReference type="InterPro" id="IPR011022">
    <property type="entry name" value="Arrestin_C-like"/>
</dbReference>
<evidence type="ECO:0000256" key="1">
    <source>
        <dbReference type="ARBA" id="ARBA00005298"/>
    </source>
</evidence>
<feature type="domain" description="Arrestin C-terminal-like" evidence="3">
    <location>
        <begin position="172"/>
        <end position="307"/>
    </location>
</feature>
<dbReference type="InterPro" id="IPR014752">
    <property type="entry name" value="Arrestin-like_C"/>
</dbReference>
<dbReference type="Gene3D" id="2.60.40.640">
    <property type="match status" value="2"/>
</dbReference>
<dbReference type="AlphaFoldDB" id="A0A812BXR5"/>
<accession>A0A812BXR5</accession>
<keyword evidence="5" id="KW-1185">Reference proteome</keyword>
<feature type="region of interest" description="Disordered" evidence="2">
    <location>
        <begin position="506"/>
        <end position="537"/>
    </location>
</feature>
<dbReference type="EMBL" id="CAHIKZ030000938">
    <property type="protein sequence ID" value="CAE1245836.1"/>
    <property type="molecule type" value="Genomic_DNA"/>
</dbReference>
<evidence type="ECO:0000313" key="4">
    <source>
        <dbReference type="EMBL" id="CAE1245836.1"/>
    </source>
</evidence>
<dbReference type="OrthoDB" id="7785529at2759"/>
<gene>
    <name evidence="4" type="ORF">SPHA_24900</name>
</gene>
<feature type="domain" description="Arrestin C-terminal-like" evidence="3">
    <location>
        <begin position="1"/>
        <end position="149"/>
    </location>
</feature>
<dbReference type="Proteomes" id="UP000597762">
    <property type="component" value="Unassembled WGS sequence"/>
</dbReference>
<comment type="similarity">
    <text evidence="1">Belongs to the arrestin family.</text>
</comment>
<feature type="compositionally biased region" description="Basic and acidic residues" evidence="2">
    <location>
        <begin position="506"/>
        <end position="529"/>
    </location>
</feature>
<dbReference type="GO" id="GO:0005737">
    <property type="term" value="C:cytoplasm"/>
    <property type="evidence" value="ECO:0007669"/>
    <property type="project" value="TreeGrafter"/>
</dbReference>
<comment type="caution">
    <text evidence="4">The sequence shown here is derived from an EMBL/GenBank/DDBJ whole genome shotgun (WGS) entry which is preliminary data.</text>
</comment>
<evidence type="ECO:0000259" key="3">
    <source>
        <dbReference type="SMART" id="SM01017"/>
    </source>
</evidence>